<accession>A0A2I1GXA0</accession>
<evidence type="ECO:0000313" key="3">
    <source>
        <dbReference type="Proteomes" id="UP000234323"/>
    </source>
</evidence>
<feature type="region of interest" description="Disordered" evidence="1">
    <location>
        <begin position="101"/>
        <end position="123"/>
    </location>
</feature>
<name>A0A2I1GXA0_9GLOM</name>
<organism evidence="2 3">
    <name type="scientific">Rhizophagus irregularis</name>
    <dbReference type="NCBI Taxonomy" id="588596"/>
    <lineage>
        <taxon>Eukaryota</taxon>
        <taxon>Fungi</taxon>
        <taxon>Fungi incertae sedis</taxon>
        <taxon>Mucoromycota</taxon>
        <taxon>Glomeromycotina</taxon>
        <taxon>Glomeromycetes</taxon>
        <taxon>Glomerales</taxon>
        <taxon>Glomeraceae</taxon>
        <taxon>Rhizophagus</taxon>
    </lineage>
</organism>
<evidence type="ECO:0008006" key="4">
    <source>
        <dbReference type="Google" id="ProtNLM"/>
    </source>
</evidence>
<dbReference type="VEuPathDB" id="FungiDB:FUN_014704"/>
<reference evidence="2 3" key="1">
    <citation type="submission" date="2015-10" db="EMBL/GenBank/DDBJ databases">
        <title>Genome analyses suggest a sexual origin of heterokaryosis in a supposedly ancient asexual fungus.</title>
        <authorList>
            <person name="Ropars J."/>
            <person name="Sedzielewska K."/>
            <person name="Noel J."/>
            <person name="Charron P."/>
            <person name="Farinelli L."/>
            <person name="Marton T."/>
            <person name="Kruger M."/>
            <person name="Pelin A."/>
            <person name="Brachmann A."/>
            <person name="Corradi N."/>
        </authorList>
    </citation>
    <scope>NUCLEOTIDE SEQUENCE [LARGE SCALE GENOMIC DNA]</scope>
    <source>
        <strain evidence="2 3">A4</strain>
    </source>
</reference>
<protein>
    <recommendedName>
        <fullName evidence="4">FAR1 domain-containing protein</fullName>
    </recommendedName>
</protein>
<dbReference type="Proteomes" id="UP000234323">
    <property type="component" value="Unassembled WGS sequence"/>
</dbReference>
<dbReference type="VEuPathDB" id="FungiDB:RhiirFUN_002228"/>
<comment type="caution">
    <text evidence="2">The sequence shown here is derived from an EMBL/GenBank/DDBJ whole genome shotgun (WGS) entry which is preliminary data.</text>
</comment>
<evidence type="ECO:0000313" key="2">
    <source>
        <dbReference type="EMBL" id="PKY51270.1"/>
    </source>
</evidence>
<evidence type="ECO:0000256" key="1">
    <source>
        <dbReference type="SAM" id="MobiDB-lite"/>
    </source>
</evidence>
<keyword evidence="3" id="KW-1185">Reference proteome</keyword>
<gene>
    <name evidence="2" type="ORF">RhiirA4_468192</name>
</gene>
<dbReference type="AlphaFoldDB" id="A0A2I1GXA0"/>
<sequence>MNSEIVLNNTNQDDTYEIKLQVGDLFDDWNSVHIAVEAYAKQQGFVANKYRKDLDSIDKSIIRRQEYVCWKFGINQTKKVEDINTHRDTVSGKTNCPWHKCQNDNTLSDGDENRPRSGYCSVD</sequence>
<dbReference type="EMBL" id="LLXI01000990">
    <property type="protein sequence ID" value="PKY51270.1"/>
    <property type="molecule type" value="Genomic_DNA"/>
</dbReference>
<proteinExistence type="predicted"/>